<evidence type="ECO:0000256" key="3">
    <source>
        <dbReference type="ARBA" id="ARBA00023002"/>
    </source>
</evidence>
<name>A0ABS6E206_9FIRM</name>
<feature type="domain" description="FAD-binding PCMH-type" evidence="4">
    <location>
        <begin position="1"/>
        <end position="174"/>
    </location>
</feature>
<sequence length="293" mass="32765">MELQEVYKGENVNEIIRVLSIYKNEAKIIAGGTDIIIDLRNEKISPKVLIDISNTRELSYIKEEGEFIEIGGATTFTQLIENPLIQENLQGLKKACSLVGSPQIRNKGTIGGNIANGSSAADSIPPLICLNSTITLVSTRGKREVYLEDLYTDMNKTIREDELLTNIRFKKPKPEQILTFSKLGLRKALAISRMSISTLLEINKKGVFKAIKIASGSLGKYPMRELEVEEFLLEKSPDEKTIYKAAKILQESMGKRLKGRSTLPYKREAVIGVFREAVEEGVNWSCERNKIKG</sequence>
<dbReference type="PANTHER" id="PTHR42659:SF2">
    <property type="entry name" value="XANTHINE DEHYDROGENASE SUBUNIT C-RELATED"/>
    <property type="match status" value="1"/>
</dbReference>
<dbReference type="InterPro" id="IPR051312">
    <property type="entry name" value="Diverse_Substr_Oxidored"/>
</dbReference>
<comment type="caution">
    <text evidence="5">The sequence shown here is derived from an EMBL/GenBank/DDBJ whole genome shotgun (WGS) entry which is preliminary data.</text>
</comment>
<dbReference type="InterPro" id="IPR002346">
    <property type="entry name" value="Mopterin_DH_FAD-bd"/>
</dbReference>
<evidence type="ECO:0000256" key="2">
    <source>
        <dbReference type="ARBA" id="ARBA00022827"/>
    </source>
</evidence>
<organism evidence="5 6">
    <name type="scientific">Tissierella simiarum</name>
    <dbReference type="NCBI Taxonomy" id="2841534"/>
    <lineage>
        <taxon>Bacteria</taxon>
        <taxon>Bacillati</taxon>
        <taxon>Bacillota</taxon>
        <taxon>Tissierellia</taxon>
        <taxon>Tissierellales</taxon>
        <taxon>Tissierellaceae</taxon>
        <taxon>Tissierella</taxon>
    </lineage>
</organism>
<keyword evidence="1" id="KW-0285">Flavoprotein</keyword>
<gene>
    <name evidence="5" type="ORF">KQI42_02875</name>
</gene>
<reference evidence="5 6" key="1">
    <citation type="submission" date="2021-06" db="EMBL/GenBank/DDBJ databases">
        <authorList>
            <person name="Sun Q."/>
            <person name="Li D."/>
        </authorList>
    </citation>
    <scope>NUCLEOTIDE SEQUENCE [LARGE SCALE GENOMIC DNA]</scope>
    <source>
        <strain evidence="5 6">MSJ-40</strain>
    </source>
</reference>
<dbReference type="Proteomes" id="UP000749471">
    <property type="component" value="Unassembled WGS sequence"/>
</dbReference>
<evidence type="ECO:0000313" key="6">
    <source>
        <dbReference type="Proteomes" id="UP000749471"/>
    </source>
</evidence>
<keyword evidence="3" id="KW-0560">Oxidoreductase</keyword>
<dbReference type="PANTHER" id="PTHR42659">
    <property type="entry name" value="XANTHINE DEHYDROGENASE SUBUNIT C-RELATED"/>
    <property type="match status" value="1"/>
</dbReference>
<dbReference type="EMBL" id="JAHLPM010000002">
    <property type="protein sequence ID" value="MBU5436935.1"/>
    <property type="molecule type" value="Genomic_DNA"/>
</dbReference>
<dbReference type="Pfam" id="PF00941">
    <property type="entry name" value="FAD_binding_5"/>
    <property type="match status" value="1"/>
</dbReference>
<dbReference type="InterPro" id="IPR016166">
    <property type="entry name" value="FAD-bd_PCMH"/>
</dbReference>
<dbReference type="SMART" id="SM01092">
    <property type="entry name" value="CO_deh_flav_C"/>
    <property type="match status" value="1"/>
</dbReference>
<protein>
    <submittedName>
        <fullName evidence="5">FAD binding domain-containing protein</fullName>
    </submittedName>
</protein>
<proteinExistence type="predicted"/>
<evidence type="ECO:0000256" key="1">
    <source>
        <dbReference type="ARBA" id="ARBA00022630"/>
    </source>
</evidence>
<keyword evidence="2" id="KW-0274">FAD</keyword>
<accession>A0ABS6E206</accession>
<dbReference type="RefSeq" id="WP_216516557.1">
    <property type="nucleotide sequence ID" value="NZ_JAHLPM010000002.1"/>
</dbReference>
<dbReference type="PROSITE" id="PS51387">
    <property type="entry name" value="FAD_PCMH"/>
    <property type="match status" value="1"/>
</dbReference>
<keyword evidence="6" id="KW-1185">Reference proteome</keyword>
<evidence type="ECO:0000313" key="5">
    <source>
        <dbReference type="EMBL" id="MBU5436935.1"/>
    </source>
</evidence>
<dbReference type="InterPro" id="IPR005107">
    <property type="entry name" value="CO_DH_flav_C"/>
</dbReference>
<dbReference type="Pfam" id="PF03450">
    <property type="entry name" value="CO_deh_flav_C"/>
    <property type="match status" value="1"/>
</dbReference>
<evidence type="ECO:0000259" key="4">
    <source>
        <dbReference type="PROSITE" id="PS51387"/>
    </source>
</evidence>